<evidence type="ECO:0000256" key="2">
    <source>
        <dbReference type="SAM" id="MobiDB-lite"/>
    </source>
</evidence>
<proteinExistence type="predicted"/>
<dbReference type="Proteomes" id="UP000766246">
    <property type="component" value="Unassembled WGS sequence"/>
</dbReference>
<evidence type="ECO:0008006" key="5">
    <source>
        <dbReference type="Google" id="ProtNLM"/>
    </source>
</evidence>
<organism evidence="3 4">
    <name type="scientific">Pseudobutyrivibrio ruminis</name>
    <dbReference type="NCBI Taxonomy" id="46206"/>
    <lineage>
        <taxon>Bacteria</taxon>
        <taxon>Bacillati</taxon>
        <taxon>Bacillota</taxon>
        <taxon>Clostridia</taxon>
        <taxon>Lachnospirales</taxon>
        <taxon>Lachnospiraceae</taxon>
        <taxon>Pseudobutyrivibrio</taxon>
    </lineage>
</organism>
<name>A0A927YM10_9FIRM</name>
<comment type="caution">
    <text evidence="3">The sequence shown here is derived from an EMBL/GenBank/DDBJ whole genome shotgun (WGS) entry which is preliminary data.</text>
</comment>
<reference evidence="3" key="1">
    <citation type="submission" date="2019-04" db="EMBL/GenBank/DDBJ databases">
        <title>Evolution of Biomass-Degrading Anaerobic Consortia Revealed by Metagenomics.</title>
        <authorList>
            <person name="Peng X."/>
        </authorList>
    </citation>
    <scope>NUCLEOTIDE SEQUENCE</scope>
    <source>
        <strain evidence="3">SIG311</strain>
    </source>
</reference>
<evidence type="ECO:0000313" key="4">
    <source>
        <dbReference type="Proteomes" id="UP000766246"/>
    </source>
</evidence>
<keyword evidence="1" id="KW-0175">Coiled coil</keyword>
<dbReference type="AlphaFoldDB" id="A0A927YM10"/>
<feature type="coiled-coil region" evidence="1">
    <location>
        <begin position="40"/>
        <end position="86"/>
    </location>
</feature>
<feature type="region of interest" description="Disordered" evidence="2">
    <location>
        <begin position="1"/>
        <end position="21"/>
    </location>
</feature>
<sequence>MKIENSHVNMASSHNSYSNTQVEQLTIERRANVDTLGAILKLSEEGEKSYKESLEQLQKNEKEAAKERQQKNLQNMLSQMAEHDKQVREANAGMSQWDMEDLQISLVKKILDLLNGRTSPTDKRLRERLQCFNDWQKKIFGGCGADEVKFSLNGTQQKTLNLSSMESVSRTQVWQRITATSGTHMEYENTSFKSTGQVQTSDGRSLSFDVELTLGRSLVQRIDTLKDETYTRILTDPLVINMDTNATSISDQKFKFDIDSDGDEDEISFAGKGSGFLALDKNEDGKINDGSELFGTKSGDGFKDLSEYDDDKNGWIDENDVIFNKLKVWTKDEEGNDKLLNLKEADVGAIYLGNLDTEFSFKDGMGNTDAVLRKTGIYLKESTGDAGTVAHVDLAL</sequence>
<protein>
    <recommendedName>
        <fullName evidence="5">VCBS repeat-containing protein</fullName>
    </recommendedName>
</protein>
<gene>
    <name evidence="3" type="ORF">E7272_05900</name>
</gene>
<dbReference type="EMBL" id="SVER01000012">
    <property type="protein sequence ID" value="MBE5919364.1"/>
    <property type="molecule type" value="Genomic_DNA"/>
</dbReference>
<dbReference type="PANTHER" id="PTHR39431:SF1">
    <property type="entry name" value="FRPA_C-RELATED PROTEIN"/>
    <property type="match status" value="1"/>
</dbReference>
<dbReference type="PANTHER" id="PTHR39431">
    <property type="entry name" value="FRPA/C-RELATED PROTEIN"/>
    <property type="match status" value="1"/>
</dbReference>
<evidence type="ECO:0000256" key="1">
    <source>
        <dbReference type="SAM" id="Coils"/>
    </source>
</evidence>
<evidence type="ECO:0000313" key="3">
    <source>
        <dbReference type="EMBL" id="MBE5919364.1"/>
    </source>
</evidence>
<accession>A0A927YM10</accession>